<evidence type="ECO:0000313" key="1">
    <source>
        <dbReference type="EMBL" id="KKM69791.1"/>
    </source>
</evidence>
<dbReference type="AlphaFoldDB" id="A0A0F9K590"/>
<organism evidence="1">
    <name type="scientific">marine sediment metagenome</name>
    <dbReference type="NCBI Taxonomy" id="412755"/>
    <lineage>
        <taxon>unclassified sequences</taxon>
        <taxon>metagenomes</taxon>
        <taxon>ecological metagenomes</taxon>
    </lineage>
</organism>
<accession>A0A0F9K590</accession>
<comment type="caution">
    <text evidence="1">The sequence shown here is derived from an EMBL/GenBank/DDBJ whole genome shotgun (WGS) entry which is preliminary data.</text>
</comment>
<proteinExistence type="predicted"/>
<name>A0A0F9K590_9ZZZZ</name>
<feature type="non-terminal residue" evidence="1">
    <location>
        <position position="1"/>
    </location>
</feature>
<reference evidence="1" key="1">
    <citation type="journal article" date="2015" name="Nature">
        <title>Complex archaea that bridge the gap between prokaryotes and eukaryotes.</title>
        <authorList>
            <person name="Spang A."/>
            <person name="Saw J.H."/>
            <person name="Jorgensen S.L."/>
            <person name="Zaremba-Niedzwiedzka K."/>
            <person name="Martijn J."/>
            <person name="Lind A.E."/>
            <person name="van Eijk R."/>
            <person name="Schleper C."/>
            <person name="Guy L."/>
            <person name="Ettema T.J."/>
        </authorList>
    </citation>
    <scope>NUCLEOTIDE SEQUENCE</scope>
</reference>
<dbReference type="EMBL" id="LAZR01009929">
    <property type="protein sequence ID" value="KKM69791.1"/>
    <property type="molecule type" value="Genomic_DNA"/>
</dbReference>
<gene>
    <name evidence="1" type="ORF">LCGC14_1447190</name>
</gene>
<protein>
    <submittedName>
        <fullName evidence="1">Uncharacterized protein</fullName>
    </submittedName>
</protein>
<sequence>IAAQPLGDYHNKFPFYVLEYGKLWFVVQVDSPKWFSMWYSVDASLISLVAARASVILMSLVQVPIGRNDVANLDS</sequence>